<reference evidence="1 2" key="1">
    <citation type="submission" date="2019-09" db="EMBL/GenBank/DDBJ databases">
        <title>Genome Sequences of Streptomyces kaniharaensis ATCC 21070.</title>
        <authorList>
            <person name="Zhu W."/>
            <person name="De Crecy-Lagard V."/>
            <person name="Richards N.G."/>
        </authorList>
    </citation>
    <scope>NUCLEOTIDE SEQUENCE [LARGE SCALE GENOMIC DNA]</scope>
    <source>
        <strain evidence="1 2">SF-557</strain>
    </source>
</reference>
<dbReference type="OrthoDB" id="9800082at2"/>
<evidence type="ECO:0000313" key="2">
    <source>
        <dbReference type="Proteomes" id="UP000450000"/>
    </source>
</evidence>
<evidence type="ECO:0000313" key="1">
    <source>
        <dbReference type="EMBL" id="MQS15322.1"/>
    </source>
</evidence>
<dbReference type="EMBL" id="WBOF01000001">
    <property type="protein sequence ID" value="MQS15322.1"/>
    <property type="molecule type" value="Genomic_DNA"/>
</dbReference>
<gene>
    <name evidence="1" type="ORF">F7Q99_24400</name>
</gene>
<sequence>MTTSRRIQILRASERPATAWLNGGGVTREVAGFPAGAGLDAFDWRVSLADVAAAGPFSEFPGIDRVITLVEGPGMVLTVDGTEHHVDAPYRPFAFSGEAATDCRLLAGPVVDFNVMTRRGKVTAHLDLVTAPVSADVPPGGAVLVVCLAGSTTIEATVEGTVEAAAATALEASAEISADSTEPAHRDTVQLARYDAALLDHPGAHRLRVDGVTAVVTFRPAR</sequence>
<dbReference type="PANTHER" id="PTHR37943">
    <property type="entry name" value="PROTEIN VES"/>
    <property type="match status" value="1"/>
</dbReference>
<organism evidence="1 2">
    <name type="scientific">Streptomyces kaniharaensis</name>
    <dbReference type="NCBI Taxonomy" id="212423"/>
    <lineage>
        <taxon>Bacteria</taxon>
        <taxon>Bacillati</taxon>
        <taxon>Actinomycetota</taxon>
        <taxon>Actinomycetes</taxon>
        <taxon>Kitasatosporales</taxon>
        <taxon>Streptomycetaceae</taxon>
        <taxon>Streptomyces</taxon>
    </lineage>
</organism>
<name>A0A6N7KUJ7_9ACTN</name>
<keyword evidence="2" id="KW-1185">Reference proteome</keyword>
<dbReference type="InterPro" id="IPR014710">
    <property type="entry name" value="RmlC-like_jellyroll"/>
</dbReference>
<dbReference type="Pfam" id="PF05962">
    <property type="entry name" value="HutD"/>
    <property type="match status" value="1"/>
</dbReference>
<dbReference type="AlphaFoldDB" id="A0A6N7KUJ7"/>
<protein>
    <submittedName>
        <fullName evidence="1">HutD family protein</fullName>
    </submittedName>
</protein>
<dbReference type="CDD" id="cd20293">
    <property type="entry name" value="cupin_HutD_N"/>
    <property type="match status" value="1"/>
</dbReference>
<dbReference type="PANTHER" id="PTHR37943:SF1">
    <property type="entry name" value="PROTEIN VES"/>
    <property type="match status" value="1"/>
</dbReference>
<proteinExistence type="predicted"/>
<dbReference type="InterPro" id="IPR011051">
    <property type="entry name" value="RmlC_Cupin_sf"/>
</dbReference>
<accession>A0A6N7KUJ7</accession>
<dbReference type="Gene3D" id="2.60.120.10">
    <property type="entry name" value="Jelly Rolls"/>
    <property type="match status" value="1"/>
</dbReference>
<dbReference type="SUPFAM" id="SSF51182">
    <property type="entry name" value="RmlC-like cupins"/>
    <property type="match status" value="1"/>
</dbReference>
<dbReference type="RefSeq" id="WP_153464789.1">
    <property type="nucleotide sequence ID" value="NZ_WBOF01000001.1"/>
</dbReference>
<dbReference type="Proteomes" id="UP000450000">
    <property type="component" value="Unassembled WGS sequence"/>
</dbReference>
<dbReference type="InterPro" id="IPR010282">
    <property type="entry name" value="Uncharacterised_HutD/Ves"/>
</dbReference>
<comment type="caution">
    <text evidence="1">The sequence shown here is derived from an EMBL/GenBank/DDBJ whole genome shotgun (WGS) entry which is preliminary data.</text>
</comment>